<dbReference type="NCBIfam" id="NF041748">
    <property type="entry name" value="Drt3b"/>
    <property type="match status" value="1"/>
</dbReference>
<evidence type="ECO:0000313" key="3">
    <source>
        <dbReference type="Proteomes" id="UP000216947"/>
    </source>
</evidence>
<evidence type="ECO:0000259" key="1">
    <source>
        <dbReference type="PROSITE" id="PS50878"/>
    </source>
</evidence>
<dbReference type="AlphaFoldDB" id="A0A261QTV9"/>
<dbReference type="InterPro" id="IPR043502">
    <property type="entry name" value="DNA/RNA_pol_sf"/>
</dbReference>
<evidence type="ECO:0000313" key="2">
    <source>
        <dbReference type="EMBL" id="OZI16229.1"/>
    </source>
</evidence>
<gene>
    <name evidence="2" type="ORF">CAL19_16155</name>
</gene>
<reference evidence="3" key="1">
    <citation type="submission" date="2017-05" db="EMBL/GenBank/DDBJ databases">
        <title>Complete and WGS of Bordetella genogroups.</title>
        <authorList>
            <person name="Spilker T."/>
            <person name="Lipuma J."/>
        </authorList>
    </citation>
    <scope>NUCLEOTIDE SEQUENCE [LARGE SCALE GENOMIC DNA]</scope>
    <source>
        <strain evidence="3">AU18089</strain>
    </source>
</reference>
<name>A0A261QTV9_9BORD</name>
<sequence length="653" mass="75586">MKKRNRIKRSDYNRVLITETLPFETPIIFSNDGLYNQISLLESAGAIQKTITDTLILGKELPKRISSTSPYLYKIRKNSKEFRRLALLHPLSQWKMKCFYQKYEQLILHYCSHSPASIRAPHKIAGSFYSKTSWENLNQYKKGAVALTSLDRYVKHTPSFFSYLGYDRLYKFFNSRDYFSLEKQFSILSTLDVSKCFDSIYTHCLSWAVKSKEFTKNHVQVSSTFAQDFDEAIRHGNHNETNGIPIGPEASRVFAEIIFQEVDRRVIAKLHGRKFGADYAFRRYVDDVFIFTPNEETAQHIYEVYSDVLLSFNLHANQAKSTTLRRPFLTAKSRLIHEAGRNTNDFLSKFLDEPTTGSLYPKRIFSKWKLTKSYVDSIKSLCSANSSSYDDVASFLISVITERVKKLVNEELDNCDADLQNDYFTAIEVLVDILFFLYSVAPSVGASYKLSTSLILVCRFSKKYLPIHSSTIFHYIYTLAARLLLEQCGKPHAESVDGFVNLEYLNVALAIRELGDHHLLPPRVLDELFIKDRKLSYFTIISCLFYIRNNEQYKSIKKKIIRSARSKLKNMSDILVNSEKAYLFLDLLSCPFIPEQNKSQWLTTFYSTFGKTFPNAAEVREFLGVSGGRSWHTDWQDIDLLNSLEKKELKRAY</sequence>
<proteinExistence type="predicted"/>
<dbReference type="RefSeq" id="WP_094797389.1">
    <property type="nucleotide sequence ID" value="NZ_NEVK01000008.1"/>
</dbReference>
<dbReference type="Pfam" id="PF00078">
    <property type="entry name" value="RVT_1"/>
    <property type="match status" value="1"/>
</dbReference>
<protein>
    <recommendedName>
        <fullName evidence="1">Reverse transcriptase domain-containing protein</fullName>
    </recommendedName>
</protein>
<dbReference type="CDD" id="cd01646">
    <property type="entry name" value="RT_Bac_retron_I"/>
    <property type="match status" value="1"/>
</dbReference>
<comment type="caution">
    <text evidence="2">The sequence shown here is derived from an EMBL/GenBank/DDBJ whole genome shotgun (WGS) entry which is preliminary data.</text>
</comment>
<keyword evidence="3" id="KW-1185">Reference proteome</keyword>
<dbReference type="InterPro" id="IPR000477">
    <property type="entry name" value="RT_dom"/>
</dbReference>
<feature type="domain" description="Reverse transcriptase" evidence="1">
    <location>
        <begin position="56"/>
        <end position="351"/>
    </location>
</feature>
<dbReference type="EMBL" id="NEVK01000008">
    <property type="protein sequence ID" value="OZI16229.1"/>
    <property type="molecule type" value="Genomic_DNA"/>
</dbReference>
<accession>A0A261QTV9</accession>
<organism evidence="2 3">
    <name type="scientific">Bordetella genomosp. 7</name>
    <dbReference type="NCBI Taxonomy" id="1416805"/>
    <lineage>
        <taxon>Bacteria</taxon>
        <taxon>Pseudomonadati</taxon>
        <taxon>Pseudomonadota</taxon>
        <taxon>Betaproteobacteria</taxon>
        <taxon>Burkholderiales</taxon>
        <taxon>Alcaligenaceae</taxon>
        <taxon>Bordetella</taxon>
    </lineage>
</organism>
<dbReference type="Proteomes" id="UP000216947">
    <property type="component" value="Unassembled WGS sequence"/>
</dbReference>
<dbReference type="PROSITE" id="PS50878">
    <property type="entry name" value="RT_POL"/>
    <property type="match status" value="1"/>
</dbReference>
<dbReference type="SUPFAM" id="SSF56672">
    <property type="entry name" value="DNA/RNA polymerases"/>
    <property type="match status" value="1"/>
</dbReference>